<gene>
    <name evidence="5" type="primary">genX</name>
    <name evidence="5" type="ORF">HB375_13895</name>
</gene>
<dbReference type="InterPro" id="IPR004364">
    <property type="entry name" value="Aa-tRNA-synt_II"/>
</dbReference>
<feature type="domain" description="Aminoacyl-transfer RNA synthetases class-II family profile" evidence="4">
    <location>
        <begin position="29"/>
        <end position="350"/>
    </location>
</feature>
<accession>A0ABX0VDF0</accession>
<dbReference type="PANTHER" id="PTHR42918:SF6">
    <property type="entry name" value="ELONGATION FACTOR P--(R)-BETA-LYSINE LIGASE"/>
    <property type="match status" value="1"/>
</dbReference>
<evidence type="ECO:0000259" key="4">
    <source>
        <dbReference type="PROSITE" id="PS50862"/>
    </source>
</evidence>
<evidence type="ECO:0000313" key="5">
    <source>
        <dbReference type="EMBL" id="NIX77692.1"/>
    </source>
</evidence>
<dbReference type="NCBIfam" id="NF006828">
    <property type="entry name" value="PRK09350.1"/>
    <property type="match status" value="1"/>
</dbReference>
<evidence type="ECO:0000256" key="2">
    <source>
        <dbReference type="ARBA" id="ARBA00022741"/>
    </source>
</evidence>
<dbReference type="InterPro" id="IPR004525">
    <property type="entry name" value="EpmA"/>
</dbReference>
<evidence type="ECO:0000256" key="1">
    <source>
        <dbReference type="ARBA" id="ARBA00022598"/>
    </source>
</evidence>
<keyword evidence="2" id="KW-0547">Nucleotide-binding</keyword>
<dbReference type="NCBIfam" id="TIGR00462">
    <property type="entry name" value="genX"/>
    <property type="match status" value="1"/>
</dbReference>
<evidence type="ECO:0000256" key="3">
    <source>
        <dbReference type="ARBA" id="ARBA00022840"/>
    </source>
</evidence>
<dbReference type="EMBL" id="JAATJS010000004">
    <property type="protein sequence ID" value="NIX77692.1"/>
    <property type="molecule type" value="Genomic_DNA"/>
</dbReference>
<proteinExistence type="predicted"/>
<dbReference type="Pfam" id="PF00152">
    <property type="entry name" value="tRNA-synt_2"/>
    <property type="match status" value="1"/>
</dbReference>
<dbReference type="InterPro" id="IPR045864">
    <property type="entry name" value="aa-tRNA-synth_II/BPL/LPL"/>
</dbReference>
<dbReference type="RefSeq" id="WP_167673581.1">
    <property type="nucleotide sequence ID" value="NZ_JAATJS010000004.1"/>
</dbReference>
<evidence type="ECO:0000313" key="6">
    <source>
        <dbReference type="Proteomes" id="UP000707352"/>
    </source>
</evidence>
<comment type="caution">
    <text evidence="5">The sequence shown here is derived from an EMBL/GenBank/DDBJ whole genome shotgun (WGS) entry which is preliminary data.</text>
</comment>
<keyword evidence="6" id="KW-1185">Reference proteome</keyword>
<dbReference type="Proteomes" id="UP000707352">
    <property type="component" value="Unassembled WGS sequence"/>
</dbReference>
<reference evidence="5 6" key="1">
    <citation type="submission" date="2020-03" db="EMBL/GenBank/DDBJ databases">
        <title>The genome sequence of Microvirga sp. c23x22.</title>
        <authorList>
            <person name="Zhang X."/>
        </authorList>
    </citation>
    <scope>NUCLEOTIDE SEQUENCE [LARGE SCALE GENOMIC DNA]</scope>
    <source>
        <strain evidence="6">c23x22</strain>
    </source>
</reference>
<name>A0ABX0VDF0_9HYPH</name>
<dbReference type="PANTHER" id="PTHR42918">
    <property type="entry name" value="LYSYL-TRNA SYNTHETASE"/>
    <property type="match status" value="1"/>
</dbReference>
<dbReference type="Gene3D" id="3.30.930.10">
    <property type="entry name" value="Bira Bifunctional Protein, Domain 2"/>
    <property type="match status" value="1"/>
</dbReference>
<dbReference type="PROSITE" id="PS50862">
    <property type="entry name" value="AA_TRNA_LIGASE_II"/>
    <property type="match status" value="1"/>
</dbReference>
<organism evidence="5 6">
    <name type="scientific">Microvirga terricola</name>
    <dbReference type="NCBI Taxonomy" id="2719797"/>
    <lineage>
        <taxon>Bacteria</taxon>
        <taxon>Pseudomonadati</taxon>
        <taxon>Pseudomonadota</taxon>
        <taxon>Alphaproteobacteria</taxon>
        <taxon>Hyphomicrobiales</taxon>
        <taxon>Methylobacteriaceae</taxon>
        <taxon>Microvirga</taxon>
    </lineage>
</organism>
<keyword evidence="1" id="KW-0436">Ligase</keyword>
<dbReference type="SUPFAM" id="SSF55681">
    <property type="entry name" value="Class II aaRS and biotin synthetases"/>
    <property type="match status" value="1"/>
</dbReference>
<dbReference type="InterPro" id="IPR006195">
    <property type="entry name" value="aa-tRNA-synth_II"/>
</dbReference>
<sequence length="356" mass="39737">MERKEAAPAPSPWWTPHVHADRRPFLLTRNRIQAALRGFFAGEDFVEVDTATLQVSPGNEAHLHAFATEAIGLDGSRAPLYLHTSPEFACKKLLAAGERRIACFAHVYRNRERGPLHHPEFTMLEWYRVSESYETLMRDCAKILVLAAETAKTRTLTFRGQTTDPFLEPERLSVAEAFERFAGIDLLTSIEPNGATDRDHLAASLRQAGLRVADDDTWSDLFSRVIVERVEPNLGHGRATILDEYPVAEAALARPTAQDPRVAERFELYACGVELANAFGELTDAAEQRRRFKAEMAEKMRVYGESYPVDEDFLAALAQMPEASGIALGFDRLVMLATGAARIDQVLWAPVPETSR</sequence>
<keyword evidence="3" id="KW-0067">ATP-binding</keyword>
<protein>
    <submittedName>
        <fullName evidence="5">EF-P lysine aminoacylase GenX</fullName>
    </submittedName>
</protein>